<gene>
    <name evidence="2" type="ORF">ACFORG_14880</name>
</gene>
<organism evidence="2 3">
    <name type="scientific">Lutimaribacter marinistellae</name>
    <dbReference type="NCBI Taxonomy" id="1820329"/>
    <lineage>
        <taxon>Bacteria</taxon>
        <taxon>Pseudomonadati</taxon>
        <taxon>Pseudomonadota</taxon>
        <taxon>Alphaproteobacteria</taxon>
        <taxon>Rhodobacterales</taxon>
        <taxon>Roseobacteraceae</taxon>
        <taxon>Lutimaribacter</taxon>
    </lineage>
</organism>
<evidence type="ECO:0000313" key="2">
    <source>
        <dbReference type="EMBL" id="MFC3615051.1"/>
    </source>
</evidence>
<protein>
    <submittedName>
        <fullName evidence="2">Uncharacterized protein</fullName>
    </submittedName>
</protein>
<feature type="signal peptide" evidence="1">
    <location>
        <begin position="1"/>
        <end position="25"/>
    </location>
</feature>
<dbReference type="RefSeq" id="WP_386736321.1">
    <property type="nucleotide sequence ID" value="NZ_JBHRXI010000016.1"/>
</dbReference>
<dbReference type="Proteomes" id="UP001595629">
    <property type="component" value="Unassembled WGS sequence"/>
</dbReference>
<name>A0ABV7TIC7_9RHOB</name>
<sequence length="320" mass="35537">MNEMKQRIVALAISAFASTSSVASAEEGEQVYLDKNWSVSKEQDVGPICLFKNRKTDLELALGVAGDMNVFDEPPVSLLWIFTEVPKNESSTSFSMGGSDLPPPSRPTDLYTEGDVANLELEFLTDIEDDLTAGLVAKSIIGRFRNHDEFFVGEHRLYLGDGAGAFSEENLRSCFSGAVTKSEAERLGLPSDVVAKKEFSPEVCKLAPSSNEEIIEAEIQYHRTSDDLKAVLITHEKEENGGRWIDITNLECTEKGDIRTCVGGTIFGLNEEEKSYWKTTVWHSGNMLKAEHRKMDDGRFVTATSKDTYTYLFRVDGCTE</sequence>
<comment type="caution">
    <text evidence="2">The sequence shown here is derived from an EMBL/GenBank/DDBJ whole genome shotgun (WGS) entry which is preliminary data.</text>
</comment>
<reference evidence="3" key="1">
    <citation type="journal article" date="2019" name="Int. J. Syst. Evol. Microbiol.">
        <title>The Global Catalogue of Microorganisms (GCM) 10K type strain sequencing project: providing services to taxonomists for standard genome sequencing and annotation.</title>
        <authorList>
            <consortium name="The Broad Institute Genomics Platform"/>
            <consortium name="The Broad Institute Genome Sequencing Center for Infectious Disease"/>
            <person name="Wu L."/>
            <person name="Ma J."/>
        </authorList>
    </citation>
    <scope>NUCLEOTIDE SEQUENCE [LARGE SCALE GENOMIC DNA]</scope>
    <source>
        <strain evidence="3">KCTC 42911</strain>
    </source>
</reference>
<dbReference type="EMBL" id="JBHRXI010000016">
    <property type="protein sequence ID" value="MFC3615051.1"/>
    <property type="molecule type" value="Genomic_DNA"/>
</dbReference>
<feature type="chain" id="PRO_5046241253" evidence="1">
    <location>
        <begin position="26"/>
        <end position="320"/>
    </location>
</feature>
<evidence type="ECO:0000256" key="1">
    <source>
        <dbReference type="SAM" id="SignalP"/>
    </source>
</evidence>
<accession>A0ABV7TIC7</accession>
<keyword evidence="3" id="KW-1185">Reference proteome</keyword>
<proteinExistence type="predicted"/>
<evidence type="ECO:0000313" key="3">
    <source>
        <dbReference type="Proteomes" id="UP001595629"/>
    </source>
</evidence>
<keyword evidence="1" id="KW-0732">Signal</keyword>